<accession>A0A0F6Z5V4</accession>
<feature type="compositionally biased region" description="Polar residues" evidence="1">
    <location>
        <begin position="94"/>
        <end position="103"/>
    </location>
</feature>
<keyword evidence="2" id="KW-0732">Signal</keyword>
<sequence>MRLKLPFTARSAGSSLALVVSASLLLSACDGSGSTPTTSASPAPVVTETETASPVTTTRTPSDAAPSPTTSESTGSESTNSPSPTALPPLGSPSMDQKQQAQVGDSDMSIAGIRVAEHETFTRVVFDIAGNSQPGWWVDWATDPIQQASGLPVEMAGDSFLNVNIQGIGYPDQVVVPGIDTGSYPGAGIVEDINFTSTFEARSQVLIGVSGQPRNYSVSLLQEPTRLVVDIVH</sequence>
<dbReference type="Proteomes" id="UP000034037">
    <property type="component" value="Chromosome"/>
</dbReference>
<evidence type="ECO:0000313" key="5">
    <source>
        <dbReference type="Proteomes" id="UP000034037"/>
    </source>
</evidence>
<proteinExistence type="predicted"/>
<dbReference type="AlphaFoldDB" id="A0A0F6Z5V4"/>
<organism evidence="4 5">
    <name type="scientific">[Brevibacterium] flavum</name>
    <dbReference type="NCBI Taxonomy" id="92706"/>
    <lineage>
        <taxon>Bacteria</taxon>
        <taxon>Bacillati</taxon>
        <taxon>Actinomycetota</taxon>
        <taxon>Actinomycetes</taxon>
        <taxon>Mycobacteriales</taxon>
        <taxon>Corynebacteriaceae</taxon>
        <taxon>Corynebacterium</taxon>
    </lineage>
</organism>
<name>A0A0F6Z5V4_9CORY</name>
<feature type="domain" description="AMIN-like" evidence="3">
    <location>
        <begin position="110"/>
        <end position="233"/>
    </location>
</feature>
<dbReference type="InterPro" id="IPR056303">
    <property type="entry name" value="AMIN-like"/>
</dbReference>
<evidence type="ECO:0000256" key="1">
    <source>
        <dbReference type="SAM" id="MobiDB-lite"/>
    </source>
</evidence>
<dbReference type="EMBL" id="CP011309">
    <property type="protein sequence ID" value="AKF27716.1"/>
    <property type="molecule type" value="Genomic_DNA"/>
</dbReference>
<dbReference type="PROSITE" id="PS51257">
    <property type="entry name" value="PROKAR_LIPOPROTEIN"/>
    <property type="match status" value="1"/>
</dbReference>
<feature type="signal peptide" evidence="2">
    <location>
        <begin position="1"/>
        <end position="28"/>
    </location>
</feature>
<feature type="compositionally biased region" description="Low complexity" evidence="1">
    <location>
        <begin position="30"/>
        <end position="84"/>
    </location>
</feature>
<keyword evidence="5" id="KW-1185">Reference proteome</keyword>
<feature type="region of interest" description="Disordered" evidence="1">
    <location>
        <begin position="30"/>
        <end position="106"/>
    </location>
</feature>
<dbReference type="PATRIC" id="fig|92706.3.peg.1922"/>
<protein>
    <recommendedName>
        <fullName evidence="3">AMIN-like domain-containing protein</fullName>
    </recommendedName>
</protein>
<reference evidence="4 5" key="1">
    <citation type="submission" date="2015-04" db="EMBL/GenBank/DDBJ databases">
        <title>Complete Genome Sequence of Brevibacterium flavum ATCC 15168.</title>
        <authorList>
            <person name="Ahn J."/>
            <person name="Park G."/>
            <person name="Jeon W."/>
            <person name="Jang Y."/>
            <person name="Jang M."/>
            <person name="Lee H."/>
            <person name="Lee H."/>
        </authorList>
    </citation>
    <scope>NUCLEOTIDE SEQUENCE [LARGE SCALE GENOMIC DNA]</scope>
    <source>
        <strain evidence="4 5">ATCC 15168</strain>
    </source>
</reference>
<feature type="chain" id="PRO_5039045097" description="AMIN-like domain-containing protein" evidence="2">
    <location>
        <begin position="29"/>
        <end position="233"/>
    </location>
</feature>
<evidence type="ECO:0000313" key="4">
    <source>
        <dbReference type="EMBL" id="AKF27716.1"/>
    </source>
</evidence>
<dbReference type="Pfam" id="PF24837">
    <property type="entry name" value="AMIN-like"/>
    <property type="match status" value="1"/>
</dbReference>
<gene>
    <name evidence="4" type="ORF">YH66_09230</name>
</gene>
<dbReference type="HOGENOM" id="CLU_099777_0_0_11"/>
<evidence type="ECO:0000259" key="3">
    <source>
        <dbReference type="Pfam" id="PF24837"/>
    </source>
</evidence>
<evidence type="ECO:0000256" key="2">
    <source>
        <dbReference type="SAM" id="SignalP"/>
    </source>
</evidence>